<reference evidence="2" key="1">
    <citation type="submission" date="2022-08" db="EMBL/GenBank/DDBJ databases">
        <title>Catabolic pathway analysis in culturable SAR92 clade bacteria reveals their overlooked roles in DMSP degradation in coastal seas.</title>
        <authorList>
            <person name="He X."/>
            <person name="Zhang X."/>
            <person name="Zhang Y."/>
        </authorList>
    </citation>
    <scope>NUCLEOTIDE SEQUENCE</scope>
    <source>
        <strain evidence="2">H455</strain>
    </source>
</reference>
<dbReference type="InterPro" id="IPR001387">
    <property type="entry name" value="Cro/C1-type_HTH"/>
</dbReference>
<sequence>MKPPQNATQCKVELKRALMAGELSLGEAIRRMRKIVGMNQTDYANKVANVAPRILMAIERGRGNPTLETLNKIGRPFGYKVGFVPKNQ</sequence>
<dbReference type="Proteomes" id="UP001059934">
    <property type="component" value="Chromosome"/>
</dbReference>
<dbReference type="Gene3D" id="1.10.260.40">
    <property type="entry name" value="lambda repressor-like DNA-binding domains"/>
    <property type="match status" value="1"/>
</dbReference>
<dbReference type="PROSITE" id="PS50943">
    <property type="entry name" value="HTH_CROC1"/>
    <property type="match status" value="1"/>
</dbReference>
<protein>
    <submittedName>
        <fullName evidence="2">Helix-turn-helix domain-containing protein</fullName>
    </submittedName>
</protein>
<gene>
    <name evidence="2" type="ORF">NYF23_09090</name>
</gene>
<evidence type="ECO:0000313" key="3">
    <source>
        <dbReference type="Proteomes" id="UP001059934"/>
    </source>
</evidence>
<accession>A0ABY5TM42</accession>
<name>A0ABY5TM42_9GAMM</name>
<keyword evidence="3" id="KW-1185">Reference proteome</keyword>
<dbReference type="InterPro" id="IPR010982">
    <property type="entry name" value="Lambda_DNA-bd_dom_sf"/>
</dbReference>
<dbReference type="SUPFAM" id="SSF47413">
    <property type="entry name" value="lambda repressor-like DNA-binding domains"/>
    <property type="match status" value="1"/>
</dbReference>
<organism evidence="2 3">
    <name type="scientific">SAR92 clade bacterium H455</name>
    <dbReference type="NCBI Taxonomy" id="2974818"/>
    <lineage>
        <taxon>Bacteria</taxon>
        <taxon>Pseudomonadati</taxon>
        <taxon>Pseudomonadota</taxon>
        <taxon>Gammaproteobacteria</taxon>
        <taxon>Cellvibrionales</taxon>
        <taxon>Porticoccaceae</taxon>
        <taxon>SAR92 clade</taxon>
    </lineage>
</organism>
<dbReference type="CDD" id="cd00093">
    <property type="entry name" value="HTH_XRE"/>
    <property type="match status" value="1"/>
</dbReference>
<evidence type="ECO:0000259" key="1">
    <source>
        <dbReference type="PROSITE" id="PS50943"/>
    </source>
</evidence>
<evidence type="ECO:0000313" key="2">
    <source>
        <dbReference type="EMBL" id="UVW34176.1"/>
    </source>
</evidence>
<dbReference type="Pfam" id="PF01381">
    <property type="entry name" value="HTH_3"/>
    <property type="match status" value="1"/>
</dbReference>
<feature type="domain" description="HTH cro/C1-type" evidence="1">
    <location>
        <begin position="29"/>
        <end position="84"/>
    </location>
</feature>
<proteinExistence type="predicted"/>
<dbReference type="EMBL" id="CP103416">
    <property type="protein sequence ID" value="UVW34176.1"/>
    <property type="molecule type" value="Genomic_DNA"/>
</dbReference>